<proteinExistence type="predicted"/>
<dbReference type="AlphaFoldDB" id="A0A3P3QUZ9"/>
<keyword evidence="3" id="KW-1185">Reference proteome</keyword>
<dbReference type="RefSeq" id="WP_128674377.1">
    <property type="nucleotide sequence ID" value="NZ_RRCO01000004.1"/>
</dbReference>
<dbReference type="InterPro" id="IPR016181">
    <property type="entry name" value="Acyl_CoA_acyltransferase"/>
</dbReference>
<evidence type="ECO:0000313" key="2">
    <source>
        <dbReference type="EMBL" id="RRJ25062.1"/>
    </source>
</evidence>
<protein>
    <submittedName>
        <fullName evidence="2">GNAT family N-acetyltransferase</fullName>
    </submittedName>
</protein>
<dbReference type="GO" id="GO:0016747">
    <property type="term" value="F:acyltransferase activity, transferring groups other than amino-acyl groups"/>
    <property type="evidence" value="ECO:0007669"/>
    <property type="project" value="InterPro"/>
</dbReference>
<dbReference type="InterPro" id="IPR042573">
    <property type="entry name" value="GNAT_acetyltra_N"/>
</dbReference>
<dbReference type="PROSITE" id="PS51186">
    <property type="entry name" value="GNAT"/>
    <property type="match status" value="1"/>
</dbReference>
<feature type="domain" description="N-acetyltransferase" evidence="1">
    <location>
        <begin position="129"/>
        <end position="260"/>
    </location>
</feature>
<evidence type="ECO:0000259" key="1">
    <source>
        <dbReference type="PROSITE" id="PS51186"/>
    </source>
</evidence>
<organism evidence="2 3">
    <name type="scientific">Lachnoanaerobaculum gingivalis</name>
    <dbReference type="NCBI Taxonomy" id="2490855"/>
    <lineage>
        <taxon>Bacteria</taxon>
        <taxon>Bacillati</taxon>
        <taxon>Bacillota</taxon>
        <taxon>Clostridia</taxon>
        <taxon>Lachnospirales</taxon>
        <taxon>Lachnospiraceae</taxon>
        <taxon>Lachnoanaerobaculum</taxon>
    </lineage>
</organism>
<dbReference type="SUPFAM" id="SSF55729">
    <property type="entry name" value="Acyl-CoA N-acyltransferases (Nat)"/>
    <property type="match status" value="1"/>
</dbReference>
<dbReference type="Gene3D" id="3.40.630.30">
    <property type="match status" value="1"/>
</dbReference>
<gene>
    <name evidence="2" type="ORF">EHV10_09110</name>
</gene>
<comment type="caution">
    <text evidence="2">The sequence shown here is derived from an EMBL/GenBank/DDBJ whole genome shotgun (WGS) entry which is preliminary data.</text>
</comment>
<evidence type="ECO:0000313" key="3">
    <source>
        <dbReference type="Proteomes" id="UP000272490"/>
    </source>
</evidence>
<dbReference type="OrthoDB" id="7054616at2"/>
<dbReference type="InterPro" id="IPR027365">
    <property type="entry name" value="GNAT_acetyltra_YdfB-like"/>
</dbReference>
<keyword evidence="2" id="KW-0808">Transferase</keyword>
<dbReference type="Gene3D" id="3.40.630.110">
    <property type="entry name" value="GNAT acetyltransferase-like"/>
    <property type="match status" value="1"/>
</dbReference>
<dbReference type="Proteomes" id="UP000272490">
    <property type="component" value="Unassembled WGS sequence"/>
</dbReference>
<dbReference type="Pfam" id="PF12746">
    <property type="entry name" value="GNAT_acetyltran"/>
    <property type="match status" value="1"/>
</dbReference>
<dbReference type="InterPro" id="IPR000182">
    <property type="entry name" value="GNAT_dom"/>
</dbReference>
<reference evidence="2 3" key="1">
    <citation type="submission" date="2018-11" db="EMBL/GenBank/DDBJ databases">
        <title>Genome sequencing of Lachnoanaerobaculum sp. KCOM 2030 (= ChDC B114).</title>
        <authorList>
            <person name="Kook J.-K."/>
            <person name="Park S.-N."/>
            <person name="Lim Y.K."/>
        </authorList>
    </citation>
    <scope>NUCLEOTIDE SEQUENCE [LARGE SCALE GENOMIC DNA]</scope>
    <source>
        <strain evidence="2 3">KCOM 2030</strain>
    </source>
</reference>
<sequence length="260" mass="29680">MIELGLNEREGLSELATDDILVRLALAGKCGKVWIPATGTASYCVIKVYHYMYIVGVTPKKDRAVSLWGTIARHGDGAYIIPTSESWIDWLVENIDCRYRNFSRYLLAFKGVENRALLEELNGALEEGLNIDNVRPYDYDALLKDMWSEDFASCFDNRDEFAKDATGYMVYKDGVALSGCVGRAYGDEFMELIFATNPDYRRRNLALTAASNVSLYLEDKNINPYIDVRNQHSVELASRLGFEFIKEYQVYQIYNTEDEI</sequence>
<dbReference type="EMBL" id="RRCO01000004">
    <property type="protein sequence ID" value="RRJ25062.1"/>
    <property type="molecule type" value="Genomic_DNA"/>
</dbReference>
<accession>A0A3P3QUZ9</accession>
<name>A0A3P3QUZ9_9FIRM</name>